<feature type="compositionally biased region" description="Basic residues" evidence="2">
    <location>
        <begin position="104"/>
        <end position="113"/>
    </location>
</feature>
<keyword evidence="4" id="KW-1185">Reference proteome</keyword>
<evidence type="ECO:0000313" key="4">
    <source>
        <dbReference type="Proteomes" id="UP001162972"/>
    </source>
</evidence>
<dbReference type="PANTHER" id="PTHR24093">
    <property type="entry name" value="CATION TRANSPORTING ATPASE"/>
    <property type="match status" value="1"/>
</dbReference>
<dbReference type="PANTHER" id="PTHR24093:SF434">
    <property type="entry name" value="CALCIUM-TRANSPORTING ATPASE 13, PLASMA MEMBRANE-TYPE-RELATED"/>
    <property type="match status" value="1"/>
</dbReference>
<comment type="caution">
    <text evidence="3">The sequence shown here is derived from an EMBL/GenBank/DDBJ whole genome shotgun (WGS) entry which is preliminary data.</text>
</comment>
<feature type="region of interest" description="Disordered" evidence="2">
    <location>
        <begin position="104"/>
        <end position="127"/>
    </location>
</feature>
<dbReference type="Proteomes" id="UP001162972">
    <property type="component" value="Chromosome 8"/>
</dbReference>
<sequence>MDMEQMKRSRQILQVEAFNSRKKRSGVLSMKKIDHTIHVHSERSKAEMIPGNVLELLRRFGLMKEMDDRERNTFEQIIQDMAASSLFAASLLHTNKYRRTNMKMERKTKRSRRPPNIIRTCGHQGSM</sequence>
<keyword evidence="1" id="KW-0460">Magnesium</keyword>
<name>A0AAD6PHK5_9ROSI</name>
<evidence type="ECO:0000256" key="2">
    <source>
        <dbReference type="SAM" id="MobiDB-lite"/>
    </source>
</evidence>
<dbReference type="EMBL" id="JAPFFJ010000004">
    <property type="protein sequence ID" value="KAJ6430124.1"/>
    <property type="molecule type" value="Genomic_DNA"/>
</dbReference>
<evidence type="ECO:0000313" key="3">
    <source>
        <dbReference type="EMBL" id="KAJ6430124.1"/>
    </source>
</evidence>
<organism evidence="3 4">
    <name type="scientific">Salix udensis</name>
    <dbReference type="NCBI Taxonomy" id="889485"/>
    <lineage>
        <taxon>Eukaryota</taxon>
        <taxon>Viridiplantae</taxon>
        <taxon>Streptophyta</taxon>
        <taxon>Embryophyta</taxon>
        <taxon>Tracheophyta</taxon>
        <taxon>Spermatophyta</taxon>
        <taxon>Magnoliopsida</taxon>
        <taxon>eudicotyledons</taxon>
        <taxon>Gunneridae</taxon>
        <taxon>Pentapetalae</taxon>
        <taxon>rosids</taxon>
        <taxon>fabids</taxon>
        <taxon>Malpighiales</taxon>
        <taxon>Salicaceae</taxon>
        <taxon>Saliceae</taxon>
        <taxon>Salix</taxon>
    </lineage>
</organism>
<evidence type="ECO:0000256" key="1">
    <source>
        <dbReference type="ARBA" id="ARBA00022842"/>
    </source>
</evidence>
<dbReference type="GO" id="GO:0005886">
    <property type="term" value="C:plasma membrane"/>
    <property type="evidence" value="ECO:0007669"/>
    <property type="project" value="TreeGrafter"/>
</dbReference>
<gene>
    <name evidence="3" type="ORF">OIU84_021519</name>
</gene>
<accession>A0AAD6PHK5</accession>
<dbReference type="AlphaFoldDB" id="A0AAD6PHK5"/>
<reference evidence="3 4" key="1">
    <citation type="journal article" date="2023" name="Int. J. Mol. Sci.">
        <title>De Novo Assembly and Annotation of 11 Diverse Shrub Willow (Salix) Genomes Reveals Novel Gene Organization in Sex-Linked Regions.</title>
        <authorList>
            <person name="Hyden B."/>
            <person name="Feng K."/>
            <person name="Yates T.B."/>
            <person name="Jawdy S."/>
            <person name="Cereghino C."/>
            <person name="Smart L.B."/>
            <person name="Muchero W."/>
        </authorList>
    </citation>
    <scope>NUCLEOTIDE SEQUENCE [LARGE SCALE GENOMIC DNA]</scope>
    <source>
        <tissue evidence="3">Shoot tip</tissue>
    </source>
</reference>
<proteinExistence type="predicted"/>
<protein>
    <submittedName>
        <fullName evidence="3">Uncharacterized protein</fullName>
    </submittedName>
</protein>
<dbReference type="GO" id="GO:0005388">
    <property type="term" value="F:P-type calcium transporter activity"/>
    <property type="evidence" value="ECO:0007669"/>
    <property type="project" value="TreeGrafter"/>
</dbReference>